<proteinExistence type="predicted"/>
<keyword evidence="1" id="KW-0812">Transmembrane</keyword>
<sequence>MNPEKEIVQPDLEQSIRMTKPFVSFYTAFGIKKNNQETTFPQHKHSRATLLLVLFLTLTALPLFRCCPAHAWKTDLTKCLYAHIIEQVVGMAADPQMLDFIKLHPQLILTCPHCQFP</sequence>
<keyword evidence="1" id="KW-0472">Membrane</keyword>
<evidence type="ECO:0000313" key="2">
    <source>
        <dbReference type="EMBL" id="JAE15685.1"/>
    </source>
</evidence>
<accession>A0A0A9FS46</accession>
<reference evidence="2" key="2">
    <citation type="journal article" date="2015" name="Data Brief">
        <title>Shoot transcriptome of the giant reed, Arundo donax.</title>
        <authorList>
            <person name="Barrero R.A."/>
            <person name="Guerrero F.D."/>
            <person name="Moolhuijzen P."/>
            <person name="Goolsby J.A."/>
            <person name="Tidwell J."/>
            <person name="Bellgard S.E."/>
            <person name="Bellgard M.I."/>
        </authorList>
    </citation>
    <scope>NUCLEOTIDE SEQUENCE</scope>
    <source>
        <tissue evidence="2">Shoot tissue taken approximately 20 cm above the soil surface</tissue>
    </source>
</reference>
<name>A0A0A9FS46_ARUDO</name>
<keyword evidence="1" id="KW-1133">Transmembrane helix</keyword>
<organism evidence="2">
    <name type="scientific">Arundo donax</name>
    <name type="common">Giant reed</name>
    <name type="synonym">Donax arundinaceus</name>
    <dbReference type="NCBI Taxonomy" id="35708"/>
    <lineage>
        <taxon>Eukaryota</taxon>
        <taxon>Viridiplantae</taxon>
        <taxon>Streptophyta</taxon>
        <taxon>Embryophyta</taxon>
        <taxon>Tracheophyta</taxon>
        <taxon>Spermatophyta</taxon>
        <taxon>Magnoliopsida</taxon>
        <taxon>Liliopsida</taxon>
        <taxon>Poales</taxon>
        <taxon>Poaceae</taxon>
        <taxon>PACMAD clade</taxon>
        <taxon>Arundinoideae</taxon>
        <taxon>Arundineae</taxon>
        <taxon>Arundo</taxon>
    </lineage>
</organism>
<evidence type="ECO:0000256" key="1">
    <source>
        <dbReference type="SAM" id="Phobius"/>
    </source>
</evidence>
<dbReference type="EMBL" id="GBRH01182211">
    <property type="protein sequence ID" value="JAE15685.1"/>
    <property type="molecule type" value="Transcribed_RNA"/>
</dbReference>
<feature type="transmembrane region" description="Helical" evidence="1">
    <location>
        <begin position="48"/>
        <end position="64"/>
    </location>
</feature>
<reference evidence="2" key="1">
    <citation type="submission" date="2014-09" db="EMBL/GenBank/DDBJ databases">
        <authorList>
            <person name="Magalhaes I.L.F."/>
            <person name="Oliveira U."/>
            <person name="Santos F.R."/>
            <person name="Vidigal T.H.D.A."/>
            <person name="Brescovit A.D."/>
            <person name="Santos A.J."/>
        </authorList>
    </citation>
    <scope>NUCLEOTIDE SEQUENCE</scope>
    <source>
        <tissue evidence="2">Shoot tissue taken approximately 20 cm above the soil surface</tissue>
    </source>
</reference>
<protein>
    <submittedName>
        <fullName evidence="2">Uncharacterized protein</fullName>
    </submittedName>
</protein>
<dbReference type="AlphaFoldDB" id="A0A0A9FS46"/>